<dbReference type="InterPro" id="IPR036770">
    <property type="entry name" value="Ankyrin_rpt-contain_sf"/>
</dbReference>
<feature type="compositionally biased region" description="Polar residues" evidence="1">
    <location>
        <begin position="167"/>
        <end position="177"/>
    </location>
</feature>
<dbReference type="SUPFAM" id="SSF48403">
    <property type="entry name" value="Ankyrin repeat"/>
    <property type="match status" value="1"/>
</dbReference>
<gene>
    <name evidence="2" type="ORF">MMH89_01970</name>
</gene>
<name>A0ABY5DKA5_9GAMM</name>
<feature type="region of interest" description="Disordered" evidence="1">
    <location>
        <begin position="163"/>
        <end position="188"/>
    </location>
</feature>
<evidence type="ECO:0000256" key="1">
    <source>
        <dbReference type="SAM" id="MobiDB-lite"/>
    </source>
</evidence>
<evidence type="ECO:0000313" key="2">
    <source>
        <dbReference type="EMBL" id="UTC24915.1"/>
    </source>
</evidence>
<reference evidence="2 3" key="1">
    <citation type="journal article" date="2022" name="Nat. Microbiol.">
        <title>The microbiome of a bacterivorous marine choanoflagellate contains a resource-demanding obligate bacterial associate.</title>
        <authorList>
            <person name="Needham D.M."/>
            <person name="Poirier C."/>
            <person name="Bachy C."/>
            <person name="George E.E."/>
            <person name="Wilken S."/>
            <person name="Yung C.C.M."/>
            <person name="Limardo A.J."/>
            <person name="Morando M."/>
            <person name="Sudek L."/>
            <person name="Malmstrom R.R."/>
            <person name="Keeling P.J."/>
            <person name="Santoro A.E."/>
            <person name="Worden A.Z."/>
        </authorList>
    </citation>
    <scope>NUCLEOTIDE SEQUENCE [LARGE SCALE GENOMIC DNA]</scope>
    <source>
        <strain evidence="2 3">Comchoano-1</strain>
    </source>
</reference>
<accession>A0ABY5DKA5</accession>
<dbReference type="EMBL" id="CP092900">
    <property type="protein sequence ID" value="UTC24915.1"/>
    <property type="molecule type" value="Genomic_DNA"/>
</dbReference>
<keyword evidence="3" id="KW-1185">Reference proteome</keyword>
<evidence type="ECO:0000313" key="3">
    <source>
        <dbReference type="Proteomes" id="UP001055955"/>
    </source>
</evidence>
<proteinExistence type="predicted"/>
<dbReference type="Pfam" id="PF13606">
    <property type="entry name" value="Ank_3"/>
    <property type="match status" value="1"/>
</dbReference>
<dbReference type="InterPro" id="IPR002110">
    <property type="entry name" value="Ankyrin_rpt"/>
</dbReference>
<evidence type="ECO:0008006" key="4">
    <source>
        <dbReference type="Google" id="ProtNLM"/>
    </source>
</evidence>
<organism evidence="2 3">
    <name type="scientific">Candidatus Comchoanobacter bicostacola</name>
    <dbReference type="NCBI Taxonomy" id="2919598"/>
    <lineage>
        <taxon>Bacteria</taxon>
        <taxon>Pseudomonadati</taxon>
        <taxon>Pseudomonadota</taxon>
        <taxon>Gammaproteobacteria</taxon>
        <taxon>Candidatus Comchoanobacterales</taxon>
        <taxon>Candidatus Comchoanobacteraceae</taxon>
        <taxon>Candidatus Comchoanobacter</taxon>
    </lineage>
</organism>
<dbReference type="RefSeq" id="WP_258568704.1">
    <property type="nucleotide sequence ID" value="NZ_CP092900.1"/>
</dbReference>
<protein>
    <recommendedName>
        <fullName evidence="4">Ankyrin repeats (3 copies)</fullName>
    </recommendedName>
</protein>
<sequence>MHSMTPNTTLFGNNLSTFSQYHIPGCTFDQINNHSSNFTPVIQMRELYQGLRNISVFKINSSHYPLPGQQNRICVIKYREIYIPVCSYVASSREHKIEAHTRHFKPAVTHAISLIKELEKPTAEQSKLISDDHLFITSLKKMVSESELEGELNACGGGAASAATEPVTLSNSNTPSPKQKRTPSPPSYTSIAQTLASLTDQTEELHKLSTLIERNGATIAYISQYQYRIGSNEIKLKVRSQQLAAARDILISDPKHHVFYAALCMSLPKDLLVAEIKLLPQLFIEYTQVQEFPLFIPDVFALLWGVSNNDQKTSLAVNALEKKQLDCLKLVADDLSTCVDLIANVLSTITRYDQYKILYSMSEITTEGALALHTLYLQKNRSLIPHADHQQYRDKKIFLLPADQKKSSLLRIDILGDQTVARMVNNGHITKDTKLTSNQSLLSACFNANFYQAIEVITQTLPQLCTPQALLKELLKLKSSKQRPSDEALNALDLIIAQDAHFSICELEGFHPELVINLNSIISTEQAAVFIRKFPAYALSIHMLSSNETGALTTIKSHPEQIRQITPDEFIELLGYAYYNEILLLTDYVLGPSFLRTIPRHKLSTASYQAWFTAVDIKLFENLINILSELYKRLPSAKSDEIAAAIEKVAIYANKVLEIEMPYSEENGLTLIAKNFYGPIVCKVLSRIEKNTKLQIPHVWEITNSRGENLLHIAVLTGDYGLALDLSNNPKLFATLCRQKNIDQKTPYCIAIELDLDHSHMTFLMAQNEYKLLFLARKSSKIPAKSITKAITDANLDAIHAHITFSSEDFSTEAIELALSLYKENPELTRHIILIALLEKAIGPKNEKIRNIVDTVQPELIDDMLAHGLNLDSRKRAIILRGISLGQSLNLIKQTQYVLIANPFEYLEAELVNLPATYFDDSIINFPALYTFARQYIYDIQHKKIGIDKATPADRVSAYLTKMTTRYLYLNKLILNNPRTCPFAHDTTIKELAEYFINNTRYLCKYIPSGYLLLLLEELSEDISLKVIESIVAIDSRIILKAIPLEQIMSFCLSAFAKNKTDLMVVILNCFVCNEREDIACRIMLRECTDKLGIISRAIQQQDDPQIIHWFISLEPLSDQEMIGPINDNQSMDGNTLLMQAVQYNCSELVEYLVKPSALNNLKVNKQSKRLSDLVEQANPTIQALFKKYQPHIFMLKPVRTQSLSLFGEDAMPQEVVKQQAHPDRKAAGKSL</sequence>
<dbReference type="Proteomes" id="UP001055955">
    <property type="component" value="Chromosome"/>
</dbReference>